<evidence type="ECO:0000259" key="1">
    <source>
        <dbReference type="Pfam" id="PF13590"/>
    </source>
</evidence>
<dbReference type="Pfam" id="PF13590">
    <property type="entry name" value="DUF4136"/>
    <property type="match status" value="1"/>
</dbReference>
<dbReference type="InterPro" id="IPR025411">
    <property type="entry name" value="DUF4136"/>
</dbReference>
<dbReference type="EMBL" id="AP025314">
    <property type="protein sequence ID" value="BDD09899.1"/>
    <property type="molecule type" value="Genomic_DNA"/>
</dbReference>
<name>A0AAU9CCQ3_9BACT</name>
<organism evidence="2 3">
    <name type="scientific">Fulvitalea axinellae</name>
    <dbReference type="NCBI Taxonomy" id="1182444"/>
    <lineage>
        <taxon>Bacteria</taxon>
        <taxon>Pseudomonadati</taxon>
        <taxon>Bacteroidota</taxon>
        <taxon>Cytophagia</taxon>
        <taxon>Cytophagales</taxon>
        <taxon>Persicobacteraceae</taxon>
        <taxon>Fulvitalea</taxon>
    </lineage>
</organism>
<accession>A0AAU9CCQ3</accession>
<sequence length="234" mass="27060">MEVMRERWGMPKVKWILSLCLFGAVLVAGCMPDNDLSYEDTDVVSAFYDKEADLSKYETFSLPDTIRYIKDEKNPDNNIVFEDDFDEALLATLKDEMIEAGYEYVEKVDELTEEQKVKNLHIPMSIYATKTRYTYVSYPWYPGGWSPWLPGGYWGGVRYPYIVNVSYKTGTVYMDMLDLTREKNKDGKIKAICTGVVDGLIPSSSQTDSYQKRVEEGVEKFVKLFVELKKEQKK</sequence>
<proteinExistence type="predicted"/>
<dbReference type="Gene3D" id="3.30.160.670">
    <property type="match status" value="1"/>
</dbReference>
<feature type="domain" description="DUF4136" evidence="1">
    <location>
        <begin position="46"/>
        <end position="221"/>
    </location>
</feature>
<keyword evidence="3" id="KW-1185">Reference proteome</keyword>
<evidence type="ECO:0000313" key="3">
    <source>
        <dbReference type="Proteomes" id="UP001348817"/>
    </source>
</evidence>
<dbReference type="PROSITE" id="PS51257">
    <property type="entry name" value="PROKAR_LIPOPROTEIN"/>
    <property type="match status" value="1"/>
</dbReference>
<evidence type="ECO:0000313" key="2">
    <source>
        <dbReference type="EMBL" id="BDD09899.1"/>
    </source>
</evidence>
<protein>
    <recommendedName>
        <fullName evidence="1">DUF4136 domain-containing protein</fullName>
    </recommendedName>
</protein>
<dbReference type="AlphaFoldDB" id="A0AAU9CCQ3"/>
<dbReference type="RefSeq" id="WP_338391483.1">
    <property type="nucleotide sequence ID" value="NZ_AP025314.1"/>
</dbReference>
<dbReference type="KEGG" id="fax:FUAX_23310"/>
<dbReference type="Proteomes" id="UP001348817">
    <property type="component" value="Chromosome"/>
</dbReference>
<gene>
    <name evidence="2" type="ORF">FUAX_23310</name>
</gene>
<reference evidence="2 3" key="1">
    <citation type="submission" date="2021-12" db="EMBL/GenBank/DDBJ databases">
        <title>Genome sequencing of bacteria with rrn-lacking chromosome and rrn-plasmid.</title>
        <authorList>
            <person name="Anda M."/>
            <person name="Iwasaki W."/>
        </authorList>
    </citation>
    <scope>NUCLEOTIDE SEQUENCE [LARGE SCALE GENOMIC DNA]</scope>
    <source>
        <strain evidence="2 3">DSM 100852</strain>
    </source>
</reference>